<comment type="caution">
    <text evidence="3">The sequence shown here is derived from an EMBL/GenBank/DDBJ whole genome shotgun (WGS) entry which is preliminary data.</text>
</comment>
<dbReference type="InterPro" id="IPR000868">
    <property type="entry name" value="Isochorismatase-like_dom"/>
</dbReference>
<dbReference type="Proteomes" id="UP000664096">
    <property type="component" value="Unassembled WGS sequence"/>
</dbReference>
<dbReference type="AlphaFoldDB" id="A0A939EIH6"/>
<dbReference type="Gene3D" id="3.40.50.850">
    <property type="entry name" value="Isochorismatase-like"/>
    <property type="match status" value="1"/>
</dbReference>
<accession>A0A939EIH6</accession>
<dbReference type="CDD" id="cd00431">
    <property type="entry name" value="cysteine_hydrolases"/>
    <property type="match status" value="1"/>
</dbReference>
<proteinExistence type="predicted"/>
<keyword evidence="1 3" id="KW-0378">Hydrolase</keyword>
<dbReference type="RefSeq" id="WP_207142078.1">
    <property type="nucleotide sequence ID" value="NZ_JAEKJZ010000004.1"/>
</dbReference>
<dbReference type="InterPro" id="IPR050272">
    <property type="entry name" value="Isochorismatase-like_hydrls"/>
</dbReference>
<evidence type="ECO:0000313" key="4">
    <source>
        <dbReference type="Proteomes" id="UP000664096"/>
    </source>
</evidence>
<protein>
    <submittedName>
        <fullName evidence="3">Cysteine hydrolase</fullName>
    </submittedName>
</protein>
<name>A0A939EIH6_9HYPH</name>
<dbReference type="Pfam" id="PF00857">
    <property type="entry name" value="Isochorismatase"/>
    <property type="match status" value="1"/>
</dbReference>
<gene>
    <name evidence="3" type="ORF">JF539_17835</name>
</gene>
<sequence>MNDWLLIVDMQPAFGDPESPWYTPGYEACAERIDDLVAAFGTRVTFTRFLPPERPEGAWIPYYRSWPFALAPENQWLWEVDSRWQGYVAVAGSRFAKWREASPLVPKDATLVICGVATDCCVLGTALEAVDDGRHVRLVTDACAAGTDALHEAAITVMRGRTDMLDVTTTARELEVHDTK</sequence>
<organism evidence="3 4">
    <name type="scientific">Roseibium aggregatum</name>
    <dbReference type="NCBI Taxonomy" id="187304"/>
    <lineage>
        <taxon>Bacteria</taxon>
        <taxon>Pseudomonadati</taxon>
        <taxon>Pseudomonadota</taxon>
        <taxon>Alphaproteobacteria</taxon>
        <taxon>Hyphomicrobiales</taxon>
        <taxon>Stappiaceae</taxon>
        <taxon>Roseibium</taxon>
    </lineage>
</organism>
<evidence type="ECO:0000256" key="1">
    <source>
        <dbReference type="ARBA" id="ARBA00022801"/>
    </source>
</evidence>
<dbReference type="GO" id="GO:0016787">
    <property type="term" value="F:hydrolase activity"/>
    <property type="evidence" value="ECO:0007669"/>
    <property type="project" value="UniProtKB-KW"/>
</dbReference>
<dbReference type="PANTHER" id="PTHR43540">
    <property type="entry name" value="PEROXYUREIDOACRYLATE/UREIDOACRYLATE AMIDOHYDROLASE-RELATED"/>
    <property type="match status" value="1"/>
</dbReference>
<evidence type="ECO:0000259" key="2">
    <source>
        <dbReference type="Pfam" id="PF00857"/>
    </source>
</evidence>
<dbReference type="InterPro" id="IPR036380">
    <property type="entry name" value="Isochorismatase-like_sf"/>
</dbReference>
<feature type="domain" description="Isochorismatase-like" evidence="2">
    <location>
        <begin position="4"/>
        <end position="170"/>
    </location>
</feature>
<evidence type="ECO:0000313" key="3">
    <source>
        <dbReference type="EMBL" id="MBN9672219.1"/>
    </source>
</evidence>
<dbReference type="SUPFAM" id="SSF52499">
    <property type="entry name" value="Isochorismatase-like hydrolases"/>
    <property type="match status" value="1"/>
</dbReference>
<dbReference type="EMBL" id="JAEKJZ010000004">
    <property type="protein sequence ID" value="MBN9672219.1"/>
    <property type="molecule type" value="Genomic_DNA"/>
</dbReference>
<dbReference type="PANTHER" id="PTHR43540:SF1">
    <property type="entry name" value="ISOCHORISMATASE HYDROLASE"/>
    <property type="match status" value="1"/>
</dbReference>
<reference evidence="3" key="1">
    <citation type="submission" date="2020-12" db="EMBL/GenBank/DDBJ databases">
        <title>Oil enriched cultivation method for isolating marine PHA-producing bacteria.</title>
        <authorList>
            <person name="Zheng W."/>
            <person name="Yu S."/>
            <person name="Huang Y."/>
        </authorList>
    </citation>
    <scope>NUCLEOTIDE SEQUENCE</scope>
    <source>
        <strain evidence="3">SY-2-12</strain>
    </source>
</reference>